<dbReference type="Pfam" id="PF00072">
    <property type="entry name" value="Response_reg"/>
    <property type="match status" value="1"/>
</dbReference>
<dbReference type="InterPro" id="IPR029016">
    <property type="entry name" value="GAF-like_dom_sf"/>
</dbReference>
<dbReference type="PANTHER" id="PTHR44591:SF3">
    <property type="entry name" value="RESPONSE REGULATORY DOMAIN-CONTAINING PROTEIN"/>
    <property type="match status" value="1"/>
</dbReference>
<comment type="caution">
    <text evidence="7">The sequence shown here is derived from an EMBL/GenBank/DDBJ whole genome shotgun (WGS) entry which is preliminary data.</text>
</comment>
<dbReference type="InterPro" id="IPR000700">
    <property type="entry name" value="PAS-assoc_C"/>
</dbReference>
<dbReference type="InterPro" id="IPR011006">
    <property type="entry name" value="CheY-like_superfamily"/>
</dbReference>
<dbReference type="Gene3D" id="3.40.50.2300">
    <property type="match status" value="1"/>
</dbReference>
<dbReference type="SUPFAM" id="SSF55781">
    <property type="entry name" value="GAF domain-like"/>
    <property type="match status" value="1"/>
</dbReference>
<dbReference type="SUPFAM" id="SSF55785">
    <property type="entry name" value="PYP-like sensor domain (PAS domain)"/>
    <property type="match status" value="2"/>
</dbReference>
<dbReference type="CDD" id="cd00130">
    <property type="entry name" value="PAS"/>
    <property type="match status" value="1"/>
</dbReference>
<evidence type="ECO:0000256" key="2">
    <source>
        <dbReference type="ARBA" id="ARBA00022679"/>
    </source>
</evidence>
<dbReference type="GO" id="GO:0000160">
    <property type="term" value="P:phosphorelay signal transduction system"/>
    <property type="evidence" value="ECO:0007669"/>
    <property type="project" value="InterPro"/>
</dbReference>
<dbReference type="RefSeq" id="WP_109967095.1">
    <property type="nucleotide sequence ID" value="NZ_CP176093.1"/>
</dbReference>
<evidence type="ECO:0000259" key="5">
    <source>
        <dbReference type="PROSITE" id="PS50110"/>
    </source>
</evidence>
<evidence type="ECO:0000256" key="4">
    <source>
        <dbReference type="PROSITE-ProRule" id="PRU00169"/>
    </source>
</evidence>
<dbReference type="GO" id="GO:0016301">
    <property type="term" value="F:kinase activity"/>
    <property type="evidence" value="ECO:0007669"/>
    <property type="project" value="UniProtKB-KW"/>
</dbReference>
<dbReference type="PROSITE" id="PS50110">
    <property type="entry name" value="RESPONSE_REGULATORY"/>
    <property type="match status" value="1"/>
</dbReference>
<evidence type="ECO:0000259" key="6">
    <source>
        <dbReference type="PROSITE" id="PS50113"/>
    </source>
</evidence>
<dbReference type="OrthoDB" id="8127at2157"/>
<dbReference type="GeneID" id="97549144"/>
<reference evidence="7 8" key="1">
    <citation type="submission" date="2018-05" db="EMBL/GenBank/DDBJ databases">
        <title>Draft genome of Methanospirillum lacunae Ki8-1.</title>
        <authorList>
            <person name="Dueholm M.S."/>
            <person name="Nielsen P.H."/>
            <person name="Bakmann L.F."/>
            <person name="Otzen D.E."/>
        </authorList>
    </citation>
    <scope>NUCLEOTIDE SEQUENCE [LARGE SCALE GENOMIC DNA]</scope>
    <source>
        <strain evidence="7 8">Ki8-1</strain>
    </source>
</reference>
<dbReference type="Gene3D" id="3.30.450.20">
    <property type="entry name" value="PAS domain"/>
    <property type="match status" value="2"/>
</dbReference>
<dbReference type="PROSITE" id="PS50113">
    <property type="entry name" value="PAC"/>
    <property type="match status" value="1"/>
</dbReference>
<feature type="modified residue" description="4-aspartylphosphate" evidence="4">
    <location>
        <position position="64"/>
    </location>
</feature>
<dbReference type="InterPro" id="IPR000014">
    <property type="entry name" value="PAS"/>
</dbReference>
<keyword evidence="1 4" id="KW-0597">Phosphoprotein</keyword>
<dbReference type="AlphaFoldDB" id="A0A2V2N5M8"/>
<dbReference type="SMART" id="SM00448">
    <property type="entry name" value="REC"/>
    <property type="match status" value="1"/>
</dbReference>
<dbReference type="InterPro" id="IPR003018">
    <property type="entry name" value="GAF"/>
</dbReference>
<dbReference type="Gene3D" id="3.30.450.40">
    <property type="match status" value="1"/>
</dbReference>
<dbReference type="Pfam" id="PF01590">
    <property type="entry name" value="GAF"/>
    <property type="match status" value="1"/>
</dbReference>
<keyword evidence="2" id="KW-0808">Transferase</keyword>
<dbReference type="InterPro" id="IPR001789">
    <property type="entry name" value="Sig_transdc_resp-reg_receiver"/>
</dbReference>
<name>A0A2V2N5M8_9EURY</name>
<gene>
    <name evidence="7" type="ORF">DK846_01200</name>
</gene>
<evidence type="ECO:0000256" key="3">
    <source>
        <dbReference type="ARBA" id="ARBA00022777"/>
    </source>
</evidence>
<proteinExistence type="predicted"/>
<dbReference type="Pfam" id="PF13426">
    <property type="entry name" value="PAS_9"/>
    <property type="match status" value="2"/>
</dbReference>
<dbReference type="InterPro" id="IPR035965">
    <property type="entry name" value="PAS-like_dom_sf"/>
</dbReference>
<dbReference type="CDD" id="cd00156">
    <property type="entry name" value="REC"/>
    <property type="match status" value="1"/>
</dbReference>
<evidence type="ECO:0000313" key="8">
    <source>
        <dbReference type="Proteomes" id="UP000245657"/>
    </source>
</evidence>
<accession>A0A2V2N5M8</accession>
<dbReference type="SUPFAM" id="SSF52172">
    <property type="entry name" value="CheY-like"/>
    <property type="match status" value="1"/>
</dbReference>
<feature type="domain" description="Response regulatory" evidence="5">
    <location>
        <begin position="14"/>
        <end position="129"/>
    </location>
</feature>
<dbReference type="PANTHER" id="PTHR44591">
    <property type="entry name" value="STRESS RESPONSE REGULATOR PROTEIN 1"/>
    <property type="match status" value="1"/>
</dbReference>
<dbReference type="InterPro" id="IPR050595">
    <property type="entry name" value="Bact_response_regulator"/>
</dbReference>
<evidence type="ECO:0000256" key="1">
    <source>
        <dbReference type="ARBA" id="ARBA00022553"/>
    </source>
</evidence>
<dbReference type="EMBL" id="QGMY01000002">
    <property type="protein sequence ID" value="PWR73815.1"/>
    <property type="molecule type" value="Genomic_DNA"/>
</dbReference>
<organism evidence="7 8">
    <name type="scientific">Methanospirillum lacunae</name>
    <dbReference type="NCBI Taxonomy" id="668570"/>
    <lineage>
        <taxon>Archaea</taxon>
        <taxon>Methanobacteriati</taxon>
        <taxon>Methanobacteriota</taxon>
        <taxon>Stenosarchaea group</taxon>
        <taxon>Methanomicrobia</taxon>
        <taxon>Methanomicrobiales</taxon>
        <taxon>Methanospirillaceae</taxon>
        <taxon>Methanospirillum</taxon>
    </lineage>
</organism>
<keyword evidence="8" id="KW-1185">Reference proteome</keyword>
<protein>
    <submittedName>
        <fullName evidence="7">Uncharacterized protein</fullName>
    </submittedName>
</protein>
<keyword evidence="3" id="KW-0418">Kinase</keyword>
<feature type="domain" description="PAC" evidence="6">
    <location>
        <begin position="378"/>
        <end position="430"/>
    </location>
</feature>
<sequence length="546" mass="61240">MNNKVEIPAIAHERVLHVDDEPMICDITRLCLERGGRFRVDVVHSAEEALACFKTGSYSCVISDYEMPTMTGIELLKEIRSLDPDIPFILFSGRGKESVVIEAINTGADFFIPKGGDTKTLFAELNHKVDYAIKKHNARLALKRRDAILETVSLVATLFLGGETYKKALKESLALFGLATEVDMVLIFRDEPQESGVQTYSRLCSWSRLGDPEPEEGLVLNPGNDSSWIEKMLQGSPIVGSANVFCDVAEVFIEEEKIRSIAAFPIVADRKVRGMIWFCDCLSERQWAVVEVDALQAAASIVGSALHHEEMHSELISGKEKYESMYSMMHQLCDTVPDMLWARDLQGRYIFMNTEASRKLPRRTDAINYDHESRSGGNATRDESVLVDGKPIHLEIRKVPFFDNSGNLIGSVGIGHDVTTEREATRELIIERKRYASIFHHVHIGLLTCNPDGVIHEANVRAAELLGKKVNALQGMNLHQVTGLKDKDLFTDFSKAQAIGQPVHGRCEYNPENGLGKIIYYTIQPYYDEGHRVTEVLLTIDEHYQN</sequence>
<dbReference type="Proteomes" id="UP000245657">
    <property type="component" value="Unassembled WGS sequence"/>
</dbReference>
<dbReference type="SMART" id="SM00091">
    <property type="entry name" value="PAS"/>
    <property type="match status" value="2"/>
</dbReference>
<evidence type="ECO:0000313" key="7">
    <source>
        <dbReference type="EMBL" id="PWR73815.1"/>
    </source>
</evidence>